<dbReference type="AlphaFoldDB" id="A0A7W2M157"/>
<comment type="caution">
    <text evidence="1">The sequence shown here is derived from an EMBL/GenBank/DDBJ whole genome shotgun (WGS) entry which is preliminary data.</text>
</comment>
<organism evidence="1 2">
    <name type="scientific">Pseudomonas juntendi</name>
    <dbReference type="NCBI Taxonomy" id="2666183"/>
    <lineage>
        <taxon>Bacteria</taxon>
        <taxon>Pseudomonadati</taxon>
        <taxon>Pseudomonadota</taxon>
        <taxon>Gammaproteobacteria</taxon>
        <taxon>Pseudomonadales</taxon>
        <taxon>Pseudomonadaceae</taxon>
        <taxon>Pseudomonas</taxon>
    </lineage>
</organism>
<dbReference type="EMBL" id="JACGDA010000086">
    <property type="protein sequence ID" value="MBA6150799.1"/>
    <property type="molecule type" value="Genomic_DNA"/>
</dbReference>
<reference evidence="1 2" key="1">
    <citation type="submission" date="2020-07" db="EMBL/GenBank/DDBJ databases">
        <title>Diversity of carbapenemase encoding genes among Pseudomonas putida group clinical isolates in a tertiary Brazilian hospital.</title>
        <authorList>
            <person name="Alberto-Lei F."/>
            <person name="Nodari C.S."/>
            <person name="Streling A.P."/>
            <person name="Paulino J.T."/>
            <person name="Bessa-Neto F.O."/>
            <person name="Cayo R."/>
            <person name="Gales A.C."/>
        </authorList>
    </citation>
    <scope>NUCLEOTIDE SEQUENCE [LARGE SCALE GENOMIC DNA]</scope>
    <source>
        <strain evidence="1 2">11213</strain>
    </source>
</reference>
<protein>
    <submittedName>
        <fullName evidence="1">Uncharacterized protein</fullName>
    </submittedName>
</protein>
<evidence type="ECO:0000313" key="2">
    <source>
        <dbReference type="Proteomes" id="UP000577346"/>
    </source>
</evidence>
<evidence type="ECO:0000313" key="1">
    <source>
        <dbReference type="EMBL" id="MBA6150799.1"/>
    </source>
</evidence>
<gene>
    <name evidence="1" type="ORF">H4C15_25440</name>
</gene>
<proteinExistence type="predicted"/>
<dbReference type="Proteomes" id="UP000577346">
    <property type="component" value="Unassembled WGS sequence"/>
</dbReference>
<accession>A0A7W2M157</accession>
<name>A0A7W2M157_9PSED</name>
<sequence>MTDNVIQMFGRKPTDPVVINEAYFEPLTNDQLAYRAWTHCDLAEEIFFSDEAEEDSLREAKFEVLMAQWALRVLVRRLTGFPALELREQVNQAFLERLAIDQDGLASATEPDPAKSVVMCPWPSYAGARHLTERERWVVYSTAKAHRAALEEQGIAIAEPYDQFVQRITAELEI</sequence>
<dbReference type="RefSeq" id="WP_009685273.1">
    <property type="nucleotide sequence ID" value="NZ_JACGDA010000086.1"/>
</dbReference>